<name>A6G8Y2_9BACT</name>
<dbReference type="STRING" id="391625.PPSIR1_13985"/>
<dbReference type="AlphaFoldDB" id="A6G8Y2"/>
<comment type="caution">
    <text evidence="2">The sequence shown here is derived from an EMBL/GenBank/DDBJ whole genome shotgun (WGS) entry which is preliminary data.</text>
</comment>
<accession>A6G8Y2</accession>
<keyword evidence="3" id="KW-1185">Reference proteome</keyword>
<evidence type="ECO:0000259" key="1">
    <source>
        <dbReference type="Pfam" id="PF12770"/>
    </source>
</evidence>
<gene>
    <name evidence="2" type="ORF">PPSIR1_13985</name>
</gene>
<protein>
    <recommendedName>
        <fullName evidence="1">CHAT domain-containing protein</fullName>
    </recommendedName>
</protein>
<sequence length="901" mass="95932">MAAWVSALACGGDGRSEAEAKASELPAASPSSPSKLAPDPIELAFVGCDGLFVESPSVVVCARRPGTRAKILAGSGVVMDAFRPDLDDGLGRIWEVEEGPSVVTRTLRSASGAVARVELREVSLAYLDAILGDGVVTEPREAALLNCARAVREVYRGGPQALERLSEPVLGELADHGEVGCRGRLYAIAAHAGLNGATMDLEGAGVALEALEALAAERVHGAEVRFDRDYYGAQLEQRLGKLDEPVEGFTRARIAAGRTWMHRRYVSALAMEATALARLGRFAEARELRAKALDERSLSTLPENLRPTVFNTLAWVQILEREEVPSEPEPQALLRRAKSAALTNSSRGRARLNAAVAAAQSGRYDEARGELEAMTEAERGTLSAHDLVFVELTQARIKAGGGGGFAAARVHLERAETLASLGRENEDSLRVLLTRAELEVLAGRSEDARGSYARATAVSDALASSIAPDAGRSLFASSHSRAVAQHAALALADDQREEALCTVLGARARHLRGLAAGRRSLDEAGVEARTRGRARALLLEHAERRERLATELADAWALSAEEFAAFERRAKDEGEALDALEREVMSLLEGEGEPWRCEAVRSSSRTGSAALLTMFPRELDALGRRPGWRFFFARGDAVTVFEVEDGAAEAMADRALGWLVEAGQLDELEAITVIPTGVFVDVDFHARPLSPRKGRSSPRWRYGLGLGASEGSRPDASRGAVVLAGDPDGLAEAPREIAAVRERLGALELSVEGSWTLGAEATPLLLHYSGHGSYGGLVGWDSALLVAPGREVDARGLVAYGRAPAIAVLGACDAGTSDPRAIDGGMNMATAFLLAGARMVIAPRDPVDDSLAREFAELLYARLPAEALEEGPEAVEAALSAALSAIQRQDPRFAKWRAWVP</sequence>
<dbReference type="SUPFAM" id="SSF48452">
    <property type="entry name" value="TPR-like"/>
    <property type="match status" value="1"/>
</dbReference>
<dbReference type="Gene3D" id="1.25.40.10">
    <property type="entry name" value="Tetratricopeptide repeat domain"/>
    <property type="match status" value="1"/>
</dbReference>
<dbReference type="EMBL" id="ABCS01000042">
    <property type="protein sequence ID" value="EDM77668.1"/>
    <property type="molecule type" value="Genomic_DNA"/>
</dbReference>
<dbReference type="InterPro" id="IPR011990">
    <property type="entry name" value="TPR-like_helical_dom_sf"/>
</dbReference>
<dbReference type="Proteomes" id="UP000005801">
    <property type="component" value="Unassembled WGS sequence"/>
</dbReference>
<dbReference type="eggNOG" id="COG4995">
    <property type="taxonomic scope" value="Bacteria"/>
</dbReference>
<dbReference type="Pfam" id="PF12770">
    <property type="entry name" value="CHAT"/>
    <property type="match status" value="1"/>
</dbReference>
<organism evidence="2 3">
    <name type="scientific">Plesiocystis pacifica SIR-1</name>
    <dbReference type="NCBI Taxonomy" id="391625"/>
    <lineage>
        <taxon>Bacteria</taxon>
        <taxon>Pseudomonadati</taxon>
        <taxon>Myxococcota</taxon>
        <taxon>Polyangia</taxon>
        <taxon>Nannocystales</taxon>
        <taxon>Nannocystaceae</taxon>
        <taxon>Plesiocystis</taxon>
    </lineage>
</organism>
<dbReference type="InterPro" id="IPR024983">
    <property type="entry name" value="CHAT_dom"/>
</dbReference>
<evidence type="ECO:0000313" key="2">
    <source>
        <dbReference type="EMBL" id="EDM77668.1"/>
    </source>
</evidence>
<reference evidence="2 3" key="1">
    <citation type="submission" date="2007-06" db="EMBL/GenBank/DDBJ databases">
        <authorList>
            <person name="Shimkets L."/>
            <person name="Ferriera S."/>
            <person name="Johnson J."/>
            <person name="Kravitz S."/>
            <person name="Beeson K."/>
            <person name="Sutton G."/>
            <person name="Rogers Y.-H."/>
            <person name="Friedman R."/>
            <person name="Frazier M."/>
            <person name="Venter J.C."/>
        </authorList>
    </citation>
    <scope>NUCLEOTIDE SEQUENCE [LARGE SCALE GENOMIC DNA]</scope>
    <source>
        <strain evidence="2 3">SIR-1</strain>
    </source>
</reference>
<evidence type="ECO:0000313" key="3">
    <source>
        <dbReference type="Proteomes" id="UP000005801"/>
    </source>
</evidence>
<proteinExistence type="predicted"/>
<feature type="domain" description="CHAT" evidence="1">
    <location>
        <begin position="704"/>
        <end position="899"/>
    </location>
</feature>